<dbReference type="SUPFAM" id="SSF53448">
    <property type="entry name" value="Nucleotide-diphospho-sugar transferases"/>
    <property type="match status" value="1"/>
</dbReference>
<sequence length="481" mass="55969">MSEITAIVNVFRRPHILKEQIQSIMEQTVKPKQIFIWNNGNKEVDLEEYKNDPYFKVFDNNYNSGVWSRFIIGFLAETEYVCVFDDDTIPGKKWFKNCIDCMNTKEALYGTVGVIFKDSDKYEHKERYGWVNPIEEAMPVDIVGHSWFFKRDWLSYLTRDRLENNTYFSVGEDMYFSYMLHKYASISTYVPPHPRNDIDMFGSNPNTGYKYGCDGNTGSNIKSTFNDAYTGLQMGGFTNLVKRVNATSITDLDMFLRKMTNMEPFALIRPADGEYQVLQDNTLTNIDRWTFVKGGKLKTDLDNGIKMASKHNCYVGIPCECCSLEMGRWYINKYKMEPKYITFANIFVNRNWKTWIAYILSNRIQFTFIGPNKLPAEFSVEKYINIPLYLVNSWDTDGDNFINMILKETQNYKRKIVMFAGGPVSKIAISRCWEKNPHNIYLDVGSSLDYFMKGSSNRVYTKDENLLSKKVCGFSSKMITI</sequence>
<accession>A0A6C0IRC6</accession>
<dbReference type="AlphaFoldDB" id="A0A6C0IRC6"/>
<dbReference type="CDD" id="cd00761">
    <property type="entry name" value="Glyco_tranf_GTA_type"/>
    <property type="match status" value="1"/>
</dbReference>
<reference evidence="2" key="1">
    <citation type="journal article" date="2020" name="Nature">
        <title>Giant virus diversity and host interactions through global metagenomics.</title>
        <authorList>
            <person name="Schulz F."/>
            <person name="Roux S."/>
            <person name="Paez-Espino D."/>
            <person name="Jungbluth S."/>
            <person name="Walsh D.A."/>
            <person name="Denef V.J."/>
            <person name="McMahon K.D."/>
            <person name="Konstantinidis K.T."/>
            <person name="Eloe-Fadrosh E.A."/>
            <person name="Kyrpides N.C."/>
            <person name="Woyke T."/>
        </authorList>
    </citation>
    <scope>NUCLEOTIDE SEQUENCE</scope>
    <source>
        <strain evidence="2">GVMAG-M-3300024258-28</strain>
    </source>
</reference>
<protein>
    <recommendedName>
        <fullName evidence="1">Glycosyltransferase 2-like domain-containing protein</fullName>
    </recommendedName>
</protein>
<dbReference type="InterPro" id="IPR029044">
    <property type="entry name" value="Nucleotide-diphossugar_trans"/>
</dbReference>
<dbReference type="Gene3D" id="3.90.550.10">
    <property type="entry name" value="Spore Coat Polysaccharide Biosynthesis Protein SpsA, Chain A"/>
    <property type="match status" value="1"/>
</dbReference>
<organism evidence="2">
    <name type="scientific">viral metagenome</name>
    <dbReference type="NCBI Taxonomy" id="1070528"/>
    <lineage>
        <taxon>unclassified sequences</taxon>
        <taxon>metagenomes</taxon>
        <taxon>organismal metagenomes</taxon>
    </lineage>
</organism>
<feature type="domain" description="Glycosyltransferase 2-like" evidence="1">
    <location>
        <begin position="6"/>
        <end position="136"/>
    </location>
</feature>
<evidence type="ECO:0000259" key="1">
    <source>
        <dbReference type="Pfam" id="PF00535"/>
    </source>
</evidence>
<dbReference type="Pfam" id="PF00535">
    <property type="entry name" value="Glycos_transf_2"/>
    <property type="match status" value="1"/>
</dbReference>
<proteinExistence type="predicted"/>
<dbReference type="EMBL" id="MN740221">
    <property type="protein sequence ID" value="QHT94437.1"/>
    <property type="molecule type" value="Genomic_DNA"/>
</dbReference>
<name>A0A6C0IRC6_9ZZZZ</name>
<evidence type="ECO:0000313" key="2">
    <source>
        <dbReference type="EMBL" id="QHT94437.1"/>
    </source>
</evidence>
<dbReference type="InterPro" id="IPR001173">
    <property type="entry name" value="Glyco_trans_2-like"/>
</dbReference>